<dbReference type="AlphaFoldDB" id="A0A1M6F0Z0"/>
<evidence type="ECO:0000313" key="1">
    <source>
        <dbReference type="EMBL" id="SHI91362.1"/>
    </source>
</evidence>
<keyword evidence="2" id="KW-1185">Reference proteome</keyword>
<dbReference type="RefSeq" id="WP_073330110.1">
    <property type="nucleotide sequence ID" value="NZ_FQYO01000003.1"/>
</dbReference>
<proteinExistence type="predicted"/>
<dbReference type="STRING" id="1447782.SAMN05444417_2292"/>
<evidence type="ECO:0000313" key="2">
    <source>
        <dbReference type="Proteomes" id="UP000184292"/>
    </source>
</evidence>
<reference evidence="1 2" key="1">
    <citation type="submission" date="2016-11" db="EMBL/GenBank/DDBJ databases">
        <authorList>
            <person name="Jaros S."/>
            <person name="Januszkiewicz K."/>
            <person name="Wedrychowicz H."/>
        </authorList>
    </citation>
    <scope>NUCLEOTIDE SEQUENCE [LARGE SCALE GENOMIC DNA]</scope>
    <source>
        <strain evidence="1 2">DSM 100565</strain>
    </source>
</reference>
<sequence>MREGFSGLSTFRRGFARRSLASLYSRFAADLTAPHAYHDFTLLPGLFTDAAATTPLVPGDPMGFAISPDGGAGYSGGQFKGLGTERAPAPTAWTPSSANWVVDTSAGRATLTNAANSGDILNLGQLVGDRVGQVFLVSFNLESVSGTGIRVGSSRATDYAAITSPGRHHRIIHITLAGSGTMSVSPALGGVSAVISEISIRPLPGNHATQPSSAARPVIEEYAPRRTRFVGGSGKWMRSSIKTTAAMTLMAQVRVADEVTGAQYPLGAWDGGDGRAYMSVYQSKASGGVVQRHQGLPPWRH</sequence>
<gene>
    <name evidence="1" type="ORF">SAMN05444417_2292</name>
</gene>
<dbReference type="OrthoDB" id="7865318at2"/>
<protein>
    <submittedName>
        <fullName evidence="1">Uncharacterized protein</fullName>
    </submittedName>
</protein>
<name>A0A1M6F0Z0_9RHOB</name>
<organism evidence="1 2">
    <name type="scientific">Wenxinia saemankumensis</name>
    <dbReference type="NCBI Taxonomy" id="1447782"/>
    <lineage>
        <taxon>Bacteria</taxon>
        <taxon>Pseudomonadati</taxon>
        <taxon>Pseudomonadota</taxon>
        <taxon>Alphaproteobacteria</taxon>
        <taxon>Rhodobacterales</taxon>
        <taxon>Roseobacteraceae</taxon>
        <taxon>Wenxinia</taxon>
    </lineage>
</organism>
<dbReference type="Proteomes" id="UP000184292">
    <property type="component" value="Unassembled WGS sequence"/>
</dbReference>
<dbReference type="EMBL" id="FQYO01000003">
    <property type="protein sequence ID" value="SHI91362.1"/>
    <property type="molecule type" value="Genomic_DNA"/>
</dbReference>
<accession>A0A1M6F0Z0</accession>